<keyword evidence="5 6" id="KW-0503">Monooxygenase</keyword>
<keyword evidence="2" id="KW-0285">Flavoprotein</keyword>
<proteinExistence type="inferred from homology"/>
<comment type="caution">
    <text evidence="6">The sequence shown here is derived from an EMBL/GenBank/DDBJ whole genome shotgun (WGS) entry which is preliminary data.</text>
</comment>
<dbReference type="RefSeq" id="WP_054896921.1">
    <property type="nucleotide sequence ID" value="NZ_BQHG01000020.1"/>
</dbReference>
<keyword evidence="7" id="KW-1185">Reference proteome</keyword>
<evidence type="ECO:0000256" key="5">
    <source>
        <dbReference type="ARBA" id="ARBA00023033"/>
    </source>
</evidence>
<keyword evidence="4" id="KW-0560">Oxidoreductase</keyword>
<evidence type="ECO:0000313" key="7">
    <source>
        <dbReference type="Proteomes" id="UP001150614"/>
    </source>
</evidence>
<evidence type="ECO:0000256" key="3">
    <source>
        <dbReference type="ARBA" id="ARBA00022643"/>
    </source>
</evidence>
<dbReference type="EMBL" id="JANCLL010000028">
    <property type="protein sequence ID" value="MDD1946436.1"/>
    <property type="molecule type" value="Genomic_DNA"/>
</dbReference>
<sequence>MSIPTEWRSRLALPLIAAPMFLISGPQMVIECCRNGVIGSFPTPNARTPAILREWLLQISQTLTEKDAPWAVNLVVHRSNDRLSQDLELVEEFKPPLVITALGSPKAVIERVQRYGGRVLADVNSLKYAREAAKAGADGLILVSAGSGGHTGQMNGFAMVGAVREFFDGILVLAGGLMTGASVRSAELLGADLASMGTRFIPCQESLADEHYRKMLVESGFEDLVLSNQVTGVAANWLRQSLDLADITDDNPGKSTAIDFADPKGAKRRWTQVRSAGHGVDAIKRSEPARELIAGLVNDYWQAVRRPAFICTEETLK</sequence>
<gene>
    <name evidence="6" type="ORF">NMG11_21665</name>
</gene>
<evidence type="ECO:0000256" key="1">
    <source>
        <dbReference type="ARBA" id="ARBA00009881"/>
    </source>
</evidence>
<dbReference type="Pfam" id="PF03060">
    <property type="entry name" value="NMO"/>
    <property type="match status" value="1"/>
</dbReference>
<dbReference type="InterPro" id="IPR004136">
    <property type="entry name" value="NMO"/>
</dbReference>
<evidence type="ECO:0000256" key="4">
    <source>
        <dbReference type="ARBA" id="ARBA00023002"/>
    </source>
</evidence>
<dbReference type="PANTHER" id="PTHR42747:SF4">
    <property type="entry name" value="BLR1330 PROTEIN"/>
    <property type="match status" value="1"/>
</dbReference>
<evidence type="ECO:0000313" key="6">
    <source>
        <dbReference type="EMBL" id="MDD1946436.1"/>
    </source>
</evidence>
<reference evidence="6" key="1">
    <citation type="submission" date="2022-07" db="EMBL/GenBank/DDBJ databases">
        <title>Draft genome of Pseudomonas carnis strain LP isolated from cheese.</title>
        <authorList>
            <person name="Wolfe B.E."/>
        </authorList>
    </citation>
    <scope>NUCLEOTIDE SEQUENCE</scope>
    <source>
        <strain evidence="6">LP</strain>
    </source>
</reference>
<evidence type="ECO:0000256" key="2">
    <source>
        <dbReference type="ARBA" id="ARBA00022630"/>
    </source>
</evidence>
<dbReference type="SUPFAM" id="SSF51412">
    <property type="entry name" value="Inosine monophosphate dehydrogenase (IMPDH)"/>
    <property type="match status" value="1"/>
</dbReference>
<protein>
    <submittedName>
        <fullName evidence="6">Nitronate monooxygenase</fullName>
    </submittedName>
</protein>
<dbReference type="PANTHER" id="PTHR42747">
    <property type="entry name" value="NITRONATE MONOOXYGENASE-RELATED"/>
    <property type="match status" value="1"/>
</dbReference>
<dbReference type="GO" id="GO:0004497">
    <property type="term" value="F:monooxygenase activity"/>
    <property type="evidence" value="ECO:0007669"/>
    <property type="project" value="UniProtKB-KW"/>
</dbReference>
<dbReference type="Proteomes" id="UP001150614">
    <property type="component" value="Unassembled WGS sequence"/>
</dbReference>
<dbReference type="InterPro" id="IPR013785">
    <property type="entry name" value="Aldolase_TIM"/>
</dbReference>
<comment type="similarity">
    <text evidence="1">Belongs to the nitronate monooxygenase family. NMO class I subfamily.</text>
</comment>
<dbReference type="Gene3D" id="3.20.20.70">
    <property type="entry name" value="Aldolase class I"/>
    <property type="match status" value="1"/>
</dbReference>
<dbReference type="CDD" id="cd04730">
    <property type="entry name" value="NPD_like"/>
    <property type="match status" value="1"/>
</dbReference>
<accession>A0ABT5RLV2</accession>
<organism evidence="6 7">
    <name type="scientific">Pseudomonas carnis</name>
    <dbReference type="NCBI Taxonomy" id="2487355"/>
    <lineage>
        <taxon>Bacteria</taxon>
        <taxon>Pseudomonadati</taxon>
        <taxon>Pseudomonadota</taxon>
        <taxon>Gammaproteobacteria</taxon>
        <taxon>Pseudomonadales</taxon>
        <taxon>Pseudomonadaceae</taxon>
        <taxon>Pseudomonas</taxon>
    </lineage>
</organism>
<name>A0ABT5RLV2_9PSED</name>
<keyword evidence="3" id="KW-0288">FMN</keyword>